<comment type="similarity">
    <text evidence="3">Belongs to the NMT1/THI5 family.</text>
</comment>
<gene>
    <name evidence="13" type="ORF">AQJ64_08305</name>
</gene>
<evidence type="ECO:0000256" key="4">
    <source>
        <dbReference type="ARBA" id="ARBA00011738"/>
    </source>
</evidence>
<dbReference type="PANTHER" id="PTHR31528">
    <property type="entry name" value="4-AMINO-5-HYDROXYMETHYL-2-METHYLPYRIMIDINE PHOSPHATE SYNTHASE THI11-RELATED"/>
    <property type="match status" value="1"/>
</dbReference>
<evidence type="ECO:0000256" key="1">
    <source>
        <dbReference type="ARBA" id="ARBA00003469"/>
    </source>
</evidence>
<dbReference type="STRING" id="1943.AQJ64_08305"/>
<dbReference type="PROSITE" id="PS51318">
    <property type="entry name" value="TAT"/>
    <property type="match status" value="1"/>
</dbReference>
<keyword evidence="14" id="KW-1185">Reference proteome</keyword>
<evidence type="ECO:0000256" key="10">
    <source>
        <dbReference type="ARBA" id="ARBA00033171"/>
    </source>
</evidence>
<evidence type="ECO:0000256" key="5">
    <source>
        <dbReference type="ARBA" id="ARBA00022679"/>
    </source>
</evidence>
<evidence type="ECO:0000259" key="12">
    <source>
        <dbReference type="Pfam" id="PF09084"/>
    </source>
</evidence>
<dbReference type="SUPFAM" id="SSF53850">
    <property type="entry name" value="Periplasmic binding protein-like II"/>
    <property type="match status" value="1"/>
</dbReference>
<dbReference type="EMBL" id="LMWW01000008">
    <property type="protein sequence ID" value="KUN87256.1"/>
    <property type="molecule type" value="Genomic_DNA"/>
</dbReference>
<keyword evidence="6" id="KW-0479">Metal-binding</keyword>
<comment type="subunit">
    <text evidence="4">Homodimer.</text>
</comment>
<name>A0A124I4L8_9ACTN</name>
<dbReference type="InterPro" id="IPR006311">
    <property type="entry name" value="TAT_signal"/>
</dbReference>
<evidence type="ECO:0000256" key="11">
    <source>
        <dbReference type="ARBA" id="ARBA00048179"/>
    </source>
</evidence>
<evidence type="ECO:0000313" key="13">
    <source>
        <dbReference type="EMBL" id="KUN87256.1"/>
    </source>
</evidence>
<dbReference type="Proteomes" id="UP000052982">
    <property type="component" value="Unassembled WGS sequence"/>
</dbReference>
<evidence type="ECO:0000256" key="9">
    <source>
        <dbReference type="ARBA" id="ARBA00023004"/>
    </source>
</evidence>
<keyword evidence="9" id="KW-0408">Iron</keyword>
<dbReference type="Pfam" id="PF09084">
    <property type="entry name" value="NMT1"/>
    <property type="match status" value="1"/>
</dbReference>
<keyword evidence="5" id="KW-0808">Transferase</keyword>
<evidence type="ECO:0000313" key="14">
    <source>
        <dbReference type="Proteomes" id="UP000052982"/>
    </source>
</evidence>
<evidence type="ECO:0000256" key="3">
    <source>
        <dbReference type="ARBA" id="ARBA00009406"/>
    </source>
</evidence>
<evidence type="ECO:0000256" key="7">
    <source>
        <dbReference type="ARBA" id="ARBA00022898"/>
    </source>
</evidence>
<sequence length="369" mass="39222">MTRSTNSDGRAFAAATDRRLFLRRGLQLGGAALLGGPLLAACGGSDSSSSASSPTASGSKSFGELTLRLSWIKNVEFAGSYIADSKGYYTDEGFSKVTLIGGGPSATPMETDVVTKKALVAISAPDITGAAVAKGAPLKIIGAQYQKNPFCIMSMAKAPIAKPEDMYGKKIGVQAGNESVWAAYIKATGLDASKITKVPVQFDPLPLTQGTVDGWFSFVTNEPNALRLKGFKVATMLLADTGYPLVSETYCVRQDTIDKQRDLLKAFLRAEIKGWKANIADPALGAKLAAETYGKGLGLTTEEQTLESKDESELMVSADTKKNGLFMVTQALIDENIKTLKYGGLDITAAKLFDLSILEEVYKENPSLI</sequence>
<dbReference type="RefSeq" id="WP_055632564.1">
    <property type="nucleotide sequence ID" value="NZ_KQ948764.1"/>
</dbReference>
<dbReference type="AlphaFoldDB" id="A0A124I4L8"/>
<evidence type="ECO:0000256" key="6">
    <source>
        <dbReference type="ARBA" id="ARBA00022723"/>
    </source>
</evidence>
<feature type="domain" description="SsuA/THI5-like" evidence="12">
    <location>
        <begin position="74"/>
        <end position="283"/>
    </location>
</feature>
<dbReference type="InterPro" id="IPR027939">
    <property type="entry name" value="NMT1/THI5"/>
</dbReference>
<keyword evidence="8" id="KW-0784">Thiamine biosynthesis</keyword>
<organism evidence="13 14">
    <name type="scientific">Streptomyces griseoruber</name>
    <dbReference type="NCBI Taxonomy" id="1943"/>
    <lineage>
        <taxon>Bacteria</taxon>
        <taxon>Bacillati</taxon>
        <taxon>Actinomycetota</taxon>
        <taxon>Actinomycetes</taxon>
        <taxon>Kitasatosporales</taxon>
        <taxon>Streptomycetaceae</taxon>
        <taxon>Streptomyces</taxon>
    </lineage>
</organism>
<dbReference type="InterPro" id="IPR015168">
    <property type="entry name" value="SsuA/THI5"/>
</dbReference>
<comment type="function">
    <text evidence="1">Responsible for the formation of the pyrimidine heterocycle in the thiamine biosynthesis pathway. Catalyzes the formation of hydroxymethylpyrimidine phosphate (HMP-P) from histidine and pyridoxal phosphate (PLP). The protein uses PLP and the active site histidine to form HMP-P, generating an inactive enzyme. The enzyme can only undergo a single turnover, which suggests it is a suicide enzyme.</text>
</comment>
<dbReference type="GO" id="GO:0009228">
    <property type="term" value="P:thiamine biosynthetic process"/>
    <property type="evidence" value="ECO:0007669"/>
    <property type="project" value="UniProtKB-KW"/>
</dbReference>
<comment type="caution">
    <text evidence="13">The sequence shown here is derived from an EMBL/GenBank/DDBJ whole genome shotgun (WGS) entry which is preliminary data.</text>
</comment>
<reference evidence="13 14" key="1">
    <citation type="submission" date="2015-10" db="EMBL/GenBank/DDBJ databases">
        <title>Draft genome sequence of Streptomyces griseoruber DSM 40281, type strain for the species Streptomyces griseoruber.</title>
        <authorList>
            <person name="Ruckert C."/>
            <person name="Winkler A."/>
            <person name="Kalinowski J."/>
            <person name="Kampfer P."/>
            <person name="Glaeser S."/>
        </authorList>
    </citation>
    <scope>NUCLEOTIDE SEQUENCE [LARGE SCALE GENOMIC DNA]</scope>
    <source>
        <strain evidence="13 14">DSM 40281</strain>
    </source>
</reference>
<comment type="pathway">
    <text evidence="2">Cofactor biosynthesis; thiamine diphosphate biosynthesis.</text>
</comment>
<accession>A0A124I4L8</accession>
<comment type="catalytic activity">
    <reaction evidence="11">
        <text>N(6)-(pyridoxal phosphate)-L-lysyl-[4-amino-5-hydroxymethyl-2-methylpyrimidine phosphate synthase] + L-histidyl-[4-amino-5-hydroxymethyl-2-methylpyrimidine phosphate synthase] + 2 Fe(3+) + 4 H2O = L-lysyl-[4-amino-5-hydroxymethyl-2-methylpyrimidine phosphate synthase] + (2S)-2-amino-5-hydroxy-4-oxopentanoyl-[4-amino-5-hydroxymethyl-2-methylpyrimidine phosphate synthase] + 4-amino-2-methyl-5-(phosphooxymethyl)pyrimidine + 3-oxopropanoate + 2 Fe(2+) + 2 H(+)</text>
        <dbReference type="Rhea" id="RHEA:65756"/>
        <dbReference type="Rhea" id="RHEA-COMP:16892"/>
        <dbReference type="Rhea" id="RHEA-COMP:16893"/>
        <dbReference type="Rhea" id="RHEA-COMP:16894"/>
        <dbReference type="Rhea" id="RHEA-COMP:16895"/>
        <dbReference type="ChEBI" id="CHEBI:15377"/>
        <dbReference type="ChEBI" id="CHEBI:15378"/>
        <dbReference type="ChEBI" id="CHEBI:29033"/>
        <dbReference type="ChEBI" id="CHEBI:29034"/>
        <dbReference type="ChEBI" id="CHEBI:29969"/>
        <dbReference type="ChEBI" id="CHEBI:29979"/>
        <dbReference type="ChEBI" id="CHEBI:33190"/>
        <dbReference type="ChEBI" id="CHEBI:58354"/>
        <dbReference type="ChEBI" id="CHEBI:143915"/>
        <dbReference type="ChEBI" id="CHEBI:157692"/>
    </reaction>
    <physiologicalReaction direction="left-to-right" evidence="11">
        <dbReference type="Rhea" id="RHEA:65757"/>
    </physiologicalReaction>
</comment>
<dbReference type="GO" id="GO:0016740">
    <property type="term" value="F:transferase activity"/>
    <property type="evidence" value="ECO:0007669"/>
    <property type="project" value="UniProtKB-KW"/>
</dbReference>
<protein>
    <recommendedName>
        <fullName evidence="10">Thiamine pyrimidine synthase</fullName>
    </recommendedName>
</protein>
<dbReference type="OrthoDB" id="174578at2"/>
<keyword evidence="7" id="KW-0663">Pyridoxal phosphate</keyword>
<dbReference type="PANTHER" id="PTHR31528:SF1">
    <property type="entry name" value="4-AMINO-5-HYDROXYMETHYL-2-METHYLPYRIMIDINE PHOSPHATE SYNTHASE THI11-RELATED"/>
    <property type="match status" value="1"/>
</dbReference>
<evidence type="ECO:0000256" key="8">
    <source>
        <dbReference type="ARBA" id="ARBA00022977"/>
    </source>
</evidence>
<evidence type="ECO:0000256" key="2">
    <source>
        <dbReference type="ARBA" id="ARBA00004948"/>
    </source>
</evidence>
<dbReference type="GO" id="GO:0046872">
    <property type="term" value="F:metal ion binding"/>
    <property type="evidence" value="ECO:0007669"/>
    <property type="project" value="UniProtKB-KW"/>
</dbReference>
<proteinExistence type="inferred from homology"/>
<dbReference type="Gene3D" id="3.40.190.10">
    <property type="entry name" value="Periplasmic binding protein-like II"/>
    <property type="match status" value="2"/>
</dbReference>